<dbReference type="KEGG" id="bgok:Pr1d_39050"/>
<protein>
    <submittedName>
        <fullName evidence="5">6-phosphogluconolactonase</fullName>
        <ecNumber evidence="5">3.1.1.31</ecNumber>
    </submittedName>
</protein>
<evidence type="ECO:0000313" key="6">
    <source>
        <dbReference type="Proteomes" id="UP000323917"/>
    </source>
</evidence>
<dbReference type="EC" id="3.1.1.31" evidence="5"/>
<feature type="region of interest" description="Disordered" evidence="3">
    <location>
        <begin position="153"/>
        <end position="180"/>
    </location>
</feature>
<dbReference type="InterPro" id="IPR050282">
    <property type="entry name" value="Cycloisomerase_2"/>
</dbReference>
<evidence type="ECO:0000256" key="2">
    <source>
        <dbReference type="ARBA" id="ARBA00022526"/>
    </source>
</evidence>
<organism evidence="5 6">
    <name type="scientific">Bythopirellula goksoeyrii</name>
    <dbReference type="NCBI Taxonomy" id="1400387"/>
    <lineage>
        <taxon>Bacteria</taxon>
        <taxon>Pseudomonadati</taxon>
        <taxon>Planctomycetota</taxon>
        <taxon>Planctomycetia</taxon>
        <taxon>Pirellulales</taxon>
        <taxon>Lacipirellulaceae</taxon>
        <taxon>Bythopirellula</taxon>
    </lineage>
</organism>
<evidence type="ECO:0000256" key="3">
    <source>
        <dbReference type="SAM" id="MobiDB-lite"/>
    </source>
</evidence>
<evidence type="ECO:0000313" key="5">
    <source>
        <dbReference type="EMBL" id="QEG36590.1"/>
    </source>
</evidence>
<feature type="signal peptide" evidence="4">
    <location>
        <begin position="1"/>
        <end position="19"/>
    </location>
</feature>
<sequence length="372" mass="39891" precursor="true">MSVLCACLMLFLVGQIANADNATVWVGMGAPQQGEKEGIYRTILDEETGVLEPPQLVAEIGEPEFLTLRSDGRRLYAACRLPNGDGGVAAFEIGSDGKSLQLMNTQPLGGGRACHVAIDPTTRCLYSAQYGDGTVAVFPLAEDGSIEARSALVEHKGSGPDASRQETPHPHSVNPSPNDSFLLVPDLGTDRVEIYRTDPATGTLESYGHGNSPPGGGPRHMTFSSNSEFAYVVNEMGLSVTVFKYDSKAGSLEPIQTIPTIPEDLRTPGNNCSEIRMHPSGQFLYTGNRVHDSITAFRVDPQSGRLTFIEVEAAHGKHPRNFNVDPSGKWLLVAGRDSNSISVFKIDQDSGELDYTGQSVSSPAPICIVFQP</sequence>
<accession>A0A5B9QFY8</accession>
<dbReference type="InterPro" id="IPR019405">
    <property type="entry name" value="Lactonase_7-beta_prop"/>
</dbReference>
<evidence type="ECO:0000256" key="1">
    <source>
        <dbReference type="ARBA" id="ARBA00005564"/>
    </source>
</evidence>
<keyword evidence="2" id="KW-0313">Glucose metabolism</keyword>
<dbReference type="OrthoDB" id="9790815at2"/>
<dbReference type="PANTHER" id="PTHR30344:SF1">
    <property type="entry name" value="6-PHOSPHOGLUCONOLACTONASE"/>
    <property type="match status" value="1"/>
</dbReference>
<keyword evidence="4" id="KW-0732">Signal</keyword>
<dbReference type="InterPro" id="IPR011048">
    <property type="entry name" value="Haem_d1_sf"/>
</dbReference>
<feature type="compositionally biased region" description="Basic and acidic residues" evidence="3">
    <location>
        <begin position="153"/>
        <end position="169"/>
    </location>
</feature>
<dbReference type="FunFam" id="2.130.10.10:FF:000306">
    <property type="entry name" value="3-carboxymuconate cyclase"/>
    <property type="match status" value="1"/>
</dbReference>
<dbReference type="PANTHER" id="PTHR30344">
    <property type="entry name" value="6-PHOSPHOGLUCONOLACTONASE-RELATED"/>
    <property type="match status" value="1"/>
</dbReference>
<dbReference type="InterPro" id="IPR015943">
    <property type="entry name" value="WD40/YVTN_repeat-like_dom_sf"/>
</dbReference>
<name>A0A5B9QFY8_9BACT</name>
<reference evidence="5 6" key="1">
    <citation type="submission" date="2019-08" db="EMBL/GenBank/DDBJ databases">
        <title>Deep-cultivation of Planctomycetes and their phenomic and genomic characterization uncovers novel biology.</title>
        <authorList>
            <person name="Wiegand S."/>
            <person name="Jogler M."/>
            <person name="Boedeker C."/>
            <person name="Pinto D."/>
            <person name="Vollmers J."/>
            <person name="Rivas-Marin E."/>
            <person name="Kohn T."/>
            <person name="Peeters S.H."/>
            <person name="Heuer A."/>
            <person name="Rast P."/>
            <person name="Oberbeckmann S."/>
            <person name="Bunk B."/>
            <person name="Jeske O."/>
            <person name="Meyerdierks A."/>
            <person name="Storesund J.E."/>
            <person name="Kallscheuer N."/>
            <person name="Luecker S."/>
            <person name="Lage O.M."/>
            <person name="Pohl T."/>
            <person name="Merkel B.J."/>
            <person name="Hornburger P."/>
            <person name="Mueller R.-W."/>
            <person name="Bruemmer F."/>
            <person name="Labrenz M."/>
            <person name="Spormann A.M."/>
            <person name="Op den Camp H."/>
            <person name="Overmann J."/>
            <person name="Amann R."/>
            <person name="Jetten M.S.M."/>
            <person name="Mascher T."/>
            <person name="Medema M.H."/>
            <person name="Devos D.P."/>
            <person name="Kaster A.-K."/>
            <person name="Ovreas L."/>
            <person name="Rohde M."/>
            <person name="Galperin M.Y."/>
            <person name="Jogler C."/>
        </authorList>
    </citation>
    <scope>NUCLEOTIDE SEQUENCE [LARGE SCALE GENOMIC DNA]</scope>
    <source>
        <strain evidence="5 6">Pr1d</strain>
    </source>
</reference>
<evidence type="ECO:0000256" key="4">
    <source>
        <dbReference type="SAM" id="SignalP"/>
    </source>
</evidence>
<keyword evidence="5" id="KW-0378">Hydrolase</keyword>
<dbReference type="SUPFAM" id="SSF51004">
    <property type="entry name" value="C-terminal (heme d1) domain of cytochrome cd1-nitrite reductase"/>
    <property type="match status" value="1"/>
</dbReference>
<dbReference type="Pfam" id="PF10282">
    <property type="entry name" value="Lactonase"/>
    <property type="match status" value="1"/>
</dbReference>
<keyword evidence="6" id="KW-1185">Reference proteome</keyword>
<dbReference type="EMBL" id="CP042913">
    <property type="protein sequence ID" value="QEG36590.1"/>
    <property type="molecule type" value="Genomic_DNA"/>
</dbReference>
<proteinExistence type="inferred from homology"/>
<feature type="chain" id="PRO_5022718771" evidence="4">
    <location>
        <begin position="20"/>
        <end position="372"/>
    </location>
</feature>
<dbReference type="GO" id="GO:0006006">
    <property type="term" value="P:glucose metabolic process"/>
    <property type="evidence" value="ECO:0007669"/>
    <property type="project" value="UniProtKB-KW"/>
</dbReference>
<dbReference type="Gene3D" id="2.130.10.10">
    <property type="entry name" value="YVTN repeat-like/Quinoprotein amine dehydrogenase"/>
    <property type="match status" value="1"/>
</dbReference>
<dbReference type="AlphaFoldDB" id="A0A5B9QFY8"/>
<dbReference type="RefSeq" id="WP_148074915.1">
    <property type="nucleotide sequence ID" value="NZ_CP042913.1"/>
</dbReference>
<dbReference type="Proteomes" id="UP000323917">
    <property type="component" value="Chromosome"/>
</dbReference>
<comment type="similarity">
    <text evidence="1">Belongs to the cycloisomerase 2 family.</text>
</comment>
<dbReference type="GO" id="GO:0005829">
    <property type="term" value="C:cytosol"/>
    <property type="evidence" value="ECO:0007669"/>
    <property type="project" value="TreeGrafter"/>
</dbReference>
<keyword evidence="2" id="KW-0119">Carbohydrate metabolism</keyword>
<gene>
    <name evidence="5" type="primary">pgl_3</name>
    <name evidence="5" type="ORF">Pr1d_39050</name>
</gene>
<dbReference type="GO" id="GO:0017057">
    <property type="term" value="F:6-phosphogluconolactonase activity"/>
    <property type="evidence" value="ECO:0007669"/>
    <property type="project" value="UniProtKB-EC"/>
</dbReference>